<proteinExistence type="predicted"/>
<comment type="caution">
    <text evidence="2">The sequence shown here is derived from an EMBL/GenBank/DDBJ whole genome shotgun (WGS) entry which is preliminary data.</text>
</comment>
<dbReference type="AlphaFoldDB" id="A0A835WBS5"/>
<keyword evidence="3" id="KW-1185">Reference proteome</keyword>
<feature type="transmembrane region" description="Helical" evidence="1">
    <location>
        <begin position="12"/>
        <end position="38"/>
    </location>
</feature>
<organism evidence="2 3">
    <name type="scientific">Chlamydomonas incerta</name>
    <dbReference type="NCBI Taxonomy" id="51695"/>
    <lineage>
        <taxon>Eukaryota</taxon>
        <taxon>Viridiplantae</taxon>
        <taxon>Chlorophyta</taxon>
        <taxon>core chlorophytes</taxon>
        <taxon>Chlorophyceae</taxon>
        <taxon>CS clade</taxon>
        <taxon>Chlamydomonadales</taxon>
        <taxon>Chlamydomonadaceae</taxon>
        <taxon>Chlamydomonas</taxon>
    </lineage>
</organism>
<evidence type="ECO:0000256" key="1">
    <source>
        <dbReference type="SAM" id="Phobius"/>
    </source>
</evidence>
<dbReference type="Proteomes" id="UP000650467">
    <property type="component" value="Unassembled WGS sequence"/>
</dbReference>
<gene>
    <name evidence="2" type="ORF">HXX76_001253</name>
</gene>
<evidence type="ECO:0000313" key="3">
    <source>
        <dbReference type="Proteomes" id="UP000650467"/>
    </source>
</evidence>
<feature type="transmembrane region" description="Helical" evidence="1">
    <location>
        <begin position="50"/>
        <end position="68"/>
    </location>
</feature>
<reference evidence="2" key="1">
    <citation type="journal article" date="2020" name="bioRxiv">
        <title>Comparative genomics of Chlamydomonas.</title>
        <authorList>
            <person name="Craig R.J."/>
            <person name="Hasan A.R."/>
            <person name="Ness R.W."/>
            <person name="Keightley P.D."/>
        </authorList>
    </citation>
    <scope>NUCLEOTIDE SEQUENCE</scope>
    <source>
        <strain evidence="2">SAG 7.73</strain>
    </source>
</reference>
<protein>
    <submittedName>
        <fullName evidence="2">Uncharacterized protein</fullName>
    </submittedName>
</protein>
<keyword evidence="1" id="KW-0472">Membrane</keyword>
<dbReference type="EMBL" id="JAEHOC010000002">
    <property type="protein sequence ID" value="KAG2444505.1"/>
    <property type="molecule type" value="Genomic_DNA"/>
</dbReference>
<evidence type="ECO:0000313" key="2">
    <source>
        <dbReference type="EMBL" id="KAG2444505.1"/>
    </source>
</evidence>
<keyword evidence="1" id="KW-1133">Transmembrane helix</keyword>
<name>A0A835WBS5_CHLIN</name>
<sequence>MGLITNLLLAPIIGPLLPFILLGKLFLSLAFLPVFILFSPILIPLWLAKVAFRTITCVLLLPFAPILFPLKVLRWMV</sequence>
<accession>A0A835WBS5</accession>
<keyword evidence="1" id="KW-0812">Transmembrane</keyword>